<reference evidence="8 10" key="1">
    <citation type="journal article" date="2015" name="Biotechnol. Bioeng.">
        <title>Genome sequence and phenotypic characterization of Caulobacter segnis.</title>
        <authorList>
            <person name="Patel S."/>
            <person name="Fletcher B."/>
            <person name="Scott D.C."/>
            <person name="Ely B."/>
        </authorList>
    </citation>
    <scope>NUCLEOTIDE SEQUENCE [LARGE SCALE GENOMIC DNA]</scope>
    <source>
        <strain evidence="8 10">PS02</strain>
    </source>
</reference>
<gene>
    <name evidence="8" type="primary">mcp4_7</name>
    <name evidence="9" type="synonym">mcp4_4</name>
    <name evidence="9" type="ORF">CLCOS_19250</name>
    <name evidence="8" type="ORF">WX73_04095</name>
</gene>
<dbReference type="PANTHER" id="PTHR32089">
    <property type="entry name" value="METHYL-ACCEPTING CHEMOTAXIS PROTEIN MCPB"/>
    <property type="match status" value="1"/>
</dbReference>
<keyword evidence="11" id="KW-1185">Reference proteome</keyword>
<evidence type="ECO:0000259" key="7">
    <source>
        <dbReference type="PROSITE" id="PS50885"/>
    </source>
</evidence>
<evidence type="ECO:0000313" key="11">
    <source>
        <dbReference type="Proteomes" id="UP000093694"/>
    </source>
</evidence>
<dbReference type="Gene3D" id="1.10.287.950">
    <property type="entry name" value="Methyl-accepting chemotaxis protein"/>
    <property type="match status" value="1"/>
</dbReference>
<evidence type="ECO:0000256" key="2">
    <source>
        <dbReference type="ARBA" id="ARBA00029447"/>
    </source>
</evidence>
<dbReference type="Proteomes" id="UP000093694">
    <property type="component" value="Unassembled WGS sequence"/>
</dbReference>
<comment type="caution">
    <text evidence="8">The sequence shown here is derived from an EMBL/GenBank/DDBJ whole genome shotgun (WGS) entry which is preliminary data.</text>
</comment>
<proteinExistence type="inferred from homology"/>
<dbReference type="InterPro" id="IPR004089">
    <property type="entry name" value="MCPsignal_dom"/>
</dbReference>
<dbReference type="Pfam" id="PF22673">
    <property type="entry name" value="MCP-like_PDC_1"/>
    <property type="match status" value="1"/>
</dbReference>
<accession>A0A166TEY2</accession>
<dbReference type="Gene3D" id="6.10.340.10">
    <property type="match status" value="1"/>
</dbReference>
<feature type="domain" description="Methyl-accepting transducer" evidence="6">
    <location>
        <begin position="417"/>
        <end position="675"/>
    </location>
</feature>
<dbReference type="PROSITE" id="PS50111">
    <property type="entry name" value="CHEMOTAXIS_TRANSDUC_2"/>
    <property type="match status" value="1"/>
</dbReference>
<dbReference type="EMBL" id="LITQ01000011">
    <property type="protein sequence ID" value="OAA93599.1"/>
    <property type="molecule type" value="Genomic_DNA"/>
</dbReference>
<keyword evidence="5" id="KW-0812">Transmembrane</keyword>
<dbReference type="Gene3D" id="3.30.450.20">
    <property type="entry name" value="PAS domain"/>
    <property type="match status" value="2"/>
</dbReference>
<feature type="transmembrane region" description="Helical" evidence="5">
    <location>
        <begin position="12"/>
        <end position="31"/>
    </location>
</feature>
<evidence type="ECO:0000256" key="3">
    <source>
        <dbReference type="PROSITE-ProRule" id="PRU00284"/>
    </source>
</evidence>
<evidence type="ECO:0000256" key="1">
    <source>
        <dbReference type="ARBA" id="ARBA00023224"/>
    </source>
</evidence>
<sequence>MFKKLNLATKLSITLGIVVLLGIAIIEGVTLKKVQQSSYNQASEQAKQVSNAFAKDIQVDFKVSQTTVEGIRNTVLYCKKSGSLSREQVIELLKTTLEKNSDILGLYTAWEPNTFDGKDSSYINKDGHDATGRFVPYLVRENGSIKLEPCTGYNDESSGSYYFLPKETKKTCLIEPYTYKINGKDTLITSLTMPILDDSGNFLGVVGADIKLQNLQQTVNKAKPMGGYASIITNTGKIVANGNNQELVNKNIVDLDKSEKDILDKISNGESFQTHKKAIATGTLSLKAYSPITLNGVANKWTFASMISDKQMYVEYTQLFRIIMLMTIIITLAVIALMFILIKRNIYPVTVACNHLEVLSNADFTEKIPEEFLHKEDEIGILAKSIDKMQGSIGELVLGVKEESSNVEGAVIDTVKHMEELNSNIEDVASTTEELSATMEETAASTEEMNATSNEIEKSVEVIAHKAKEGAVSAKEIDDTAKKLKANFLESEKKRLEIYEETSEKLKNALEQSKSVDEITVLSNTIMEITEQTSLLALNAAIEAARAGEAGKGFSVVADEIAKLADDSSNAVSKIKQITEKVIASVNNLAQSANGMMDYMTNNVKLDYQTMLDAADKYSLDANSIKNMVSEFDDASNQILDSIKNLSEIINGVTTAANEGANGTTTIAEKTNTIVEKSEKAKHLSEYAKERNENLKGLVSKLKI</sequence>
<evidence type="ECO:0000256" key="5">
    <source>
        <dbReference type="SAM" id="Phobius"/>
    </source>
</evidence>
<dbReference type="AlphaFoldDB" id="A0A166TEY2"/>
<dbReference type="GO" id="GO:0007165">
    <property type="term" value="P:signal transduction"/>
    <property type="evidence" value="ECO:0007669"/>
    <property type="project" value="UniProtKB-KW"/>
</dbReference>
<dbReference type="PROSITE" id="PS50885">
    <property type="entry name" value="HAMP"/>
    <property type="match status" value="1"/>
</dbReference>
<name>A0A166TEY2_9CLOT</name>
<evidence type="ECO:0000313" key="9">
    <source>
        <dbReference type="EMBL" id="OBR94426.1"/>
    </source>
</evidence>
<keyword evidence="5" id="KW-0472">Membrane</keyword>
<reference evidence="9 11" key="2">
    <citation type="journal article" date="2016" name="Front. Microbiol.">
        <title>Industrial Acetogenic Biocatalysts: A Comparative Metabolic and Genomic Analysis.</title>
        <authorList>
            <person name="Bengelsdorf F."/>
            <person name="Poehlein A."/>
            <person name="Sonja S."/>
            <person name="Erz C."/>
            <person name="Hummel T."/>
            <person name="Hoffmeister S."/>
            <person name="Daniel R."/>
            <person name="Durre P."/>
        </authorList>
    </citation>
    <scope>NUCLEOTIDE SEQUENCE [LARGE SCALE GENOMIC DNA]</scope>
    <source>
        <strain evidence="9 11">PTA-10522</strain>
    </source>
</reference>
<dbReference type="PANTHER" id="PTHR32089:SF112">
    <property type="entry name" value="LYSOZYME-LIKE PROTEIN-RELATED"/>
    <property type="match status" value="1"/>
</dbReference>
<feature type="coiled-coil region" evidence="4">
    <location>
        <begin position="489"/>
        <end position="516"/>
    </location>
</feature>
<dbReference type="PATRIC" id="fig|1705578.3.peg.4203"/>
<evidence type="ECO:0000313" key="8">
    <source>
        <dbReference type="EMBL" id="OAA93599.1"/>
    </source>
</evidence>
<keyword evidence="1 3" id="KW-0807">Transducer</keyword>
<comment type="similarity">
    <text evidence="2">Belongs to the methyl-accepting chemotaxis (MCP) protein family.</text>
</comment>
<dbReference type="CDD" id="cd12913">
    <property type="entry name" value="PDC1_MCP_like"/>
    <property type="match status" value="1"/>
</dbReference>
<dbReference type="Pfam" id="PF00015">
    <property type="entry name" value="MCPsignal"/>
    <property type="match status" value="1"/>
</dbReference>
<protein>
    <submittedName>
        <fullName evidence="8">Methyl-accepting chemotaxis protein 4</fullName>
    </submittedName>
</protein>
<dbReference type="SUPFAM" id="SSF58104">
    <property type="entry name" value="Methyl-accepting chemotaxis protein (MCP) signaling domain"/>
    <property type="match status" value="1"/>
</dbReference>
<organism evidence="8 10">
    <name type="scientific">Clostridium coskatii</name>
    <dbReference type="NCBI Taxonomy" id="1705578"/>
    <lineage>
        <taxon>Bacteria</taxon>
        <taxon>Bacillati</taxon>
        <taxon>Bacillota</taxon>
        <taxon>Clostridia</taxon>
        <taxon>Eubacteriales</taxon>
        <taxon>Clostridiaceae</taxon>
        <taxon>Clostridium</taxon>
    </lineage>
</organism>
<feature type="domain" description="HAMP" evidence="7">
    <location>
        <begin position="354"/>
        <end position="398"/>
    </location>
</feature>
<keyword evidence="5" id="KW-1133">Transmembrane helix</keyword>
<dbReference type="InterPro" id="IPR003660">
    <property type="entry name" value="HAMP_dom"/>
</dbReference>
<dbReference type="Proteomes" id="UP000077384">
    <property type="component" value="Unassembled WGS sequence"/>
</dbReference>
<evidence type="ECO:0000256" key="4">
    <source>
        <dbReference type="SAM" id="Coils"/>
    </source>
</evidence>
<feature type="transmembrane region" description="Helical" evidence="5">
    <location>
        <begin position="319"/>
        <end position="342"/>
    </location>
</feature>
<keyword evidence="4" id="KW-0175">Coiled coil</keyword>
<dbReference type="GO" id="GO:0016020">
    <property type="term" value="C:membrane"/>
    <property type="evidence" value="ECO:0007669"/>
    <property type="project" value="InterPro"/>
</dbReference>
<evidence type="ECO:0000259" key="6">
    <source>
        <dbReference type="PROSITE" id="PS50111"/>
    </source>
</evidence>
<dbReference type="SMART" id="SM00283">
    <property type="entry name" value="MA"/>
    <property type="match status" value="1"/>
</dbReference>
<evidence type="ECO:0000313" key="10">
    <source>
        <dbReference type="Proteomes" id="UP000077384"/>
    </source>
</evidence>
<dbReference type="RefSeq" id="WP_063600769.1">
    <property type="nucleotide sequence ID" value="NZ_LITQ01000011.1"/>
</dbReference>
<dbReference type="EMBL" id="LROR01000045">
    <property type="protein sequence ID" value="OBR94426.1"/>
    <property type="molecule type" value="Genomic_DNA"/>
</dbReference>